<name>A0A1R3J876_9ROSI</name>
<sequence length="50" mass="5766">MADHSNSKRSQCQNLVKLFEECASVYGKTHSKATSVLRELREECYDVFNI</sequence>
<keyword evidence="2" id="KW-1185">Reference proteome</keyword>
<dbReference type="Proteomes" id="UP000187203">
    <property type="component" value="Unassembled WGS sequence"/>
</dbReference>
<accession>A0A1R3J876</accession>
<dbReference type="EMBL" id="AWUE01016488">
    <property type="protein sequence ID" value="OMO91041.1"/>
    <property type="molecule type" value="Genomic_DNA"/>
</dbReference>
<evidence type="ECO:0000313" key="2">
    <source>
        <dbReference type="Proteomes" id="UP000187203"/>
    </source>
</evidence>
<dbReference type="AlphaFoldDB" id="A0A1R3J876"/>
<protein>
    <submittedName>
        <fullName evidence="1">Uncharacterized protein</fullName>
    </submittedName>
</protein>
<gene>
    <name evidence="1" type="ORF">COLO4_18697</name>
</gene>
<organism evidence="1 2">
    <name type="scientific">Corchorus olitorius</name>
    <dbReference type="NCBI Taxonomy" id="93759"/>
    <lineage>
        <taxon>Eukaryota</taxon>
        <taxon>Viridiplantae</taxon>
        <taxon>Streptophyta</taxon>
        <taxon>Embryophyta</taxon>
        <taxon>Tracheophyta</taxon>
        <taxon>Spermatophyta</taxon>
        <taxon>Magnoliopsida</taxon>
        <taxon>eudicotyledons</taxon>
        <taxon>Gunneridae</taxon>
        <taxon>Pentapetalae</taxon>
        <taxon>rosids</taxon>
        <taxon>malvids</taxon>
        <taxon>Malvales</taxon>
        <taxon>Malvaceae</taxon>
        <taxon>Grewioideae</taxon>
        <taxon>Apeibeae</taxon>
        <taxon>Corchorus</taxon>
    </lineage>
</organism>
<reference evidence="2" key="1">
    <citation type="submission" date="2013-09" db="EMBL/GenBank/DDBJ databases">
        <title>Corchorus olitorius genome sequencing.</title>
        <authorList>
            <person name="Alam M."/>
            <person name="Haque M.S."/>
            <person name="Islam M.S."/>
            <person name="Emdad E.M."/>
            <person name="Islam M.M."/>
            <person name="Ahmed B."/>
            <person name="Halim A."/>
            <person name="Hossen Q.M.M."/>
            <person name="Hossain M.Z."/>
            <person name="Ahmed R."/>
            <person name="Khan M.M."/>
            <person name="Islam R."/>
            <person name="Rashid M.M."/>
            <person name="Khan S.A."/>
            <person name="Rahman M.S."/>
            <person name="Alam M."/>
            <person name="Yahiya A.S."/>
            <person name="Khan M.S."/>
            <person name="Azam M.S."/>
            <person name="Haque T."/>
            <person name="Lashkar M.Z.H."/>
            <person name="Akhand A.I."/>
            <person name="Morshed G."/>
            <person name="Roy S."/>
            <person name="Uddin K.S."/>
            <person name="Rabeya T."/>
            <person name="Hossain A.S."/>
            <person name="Chowdhury A."/>
            <person name="Snigdha A.R."/>
            <person name="Mortoza M.S."/>
            <person name="Matin S.A."/>
            <person name="Hoque S.M.E."/>
            <person name="Islam M.K."/>
            <person name="Roy D.K."/>
            <person name="Haider R."/>
            <person name="Moosa M.M."/>
            <person name="Elias S.M."/>
            <person name="Hasan A.M."/>
            <person name="Jahan S."/>
            <person name="Shafiuddin M."/>
            <person name="Mahmood N."/>
            <person name="Shommy N.S."/>
        </authorList>
    </citation>
    <scope>NUCLEOTIDE SEQUENCE [LARGE SCALE GENOMIC DNA]</scope>
    <source>
        <strain evidence="2">cv. O-4</strain>
    </source>
</reference>
<comment type="caution">
    <text evidence="1">The sequence shown here is derived from an EMBL/GenBank/DDBJ whole genome shotgun (WGS) entry which is preliminary data.</text>
</comment>
<evidence type="ECO:0000313" key="1">
    <source>
        <dbReference type="EMBL" id="OMO91041.1"/>
    </source>
</evidence>
<proteinExistence type="predicted"/>